<dbReference type="CDD" id="cd04776">
    <property type="entry name" value="HTH_GnyR"/>
    <property type="match status" value="1"/>
</dbReference>
<dbReference type="PANTHER" id="PTHR30204:SF58">
    <property type="entry name" value="HTH-TYPE TRANSCRIPTIONAL REGULATOR YFMP"/>
    <property type="match status" value="1"/>
</dbReference>
<keyword evidence="5" id="KW-1185">Reference proteome</keyword>
<evidence type="ECO:0000259" key="3">
    <source>
        <dbReference type="PROSITE" id="PS50937"/>
    </source>
</evidence>
<name>A0A369CGF9_9GAMM</name>
<evidence type="ECO:0000256" key="1">
    <source>
        <dbReference type="ARBA" id="ARBA00023125"/>
    </source>
</evidence>
<feature type="domain" description="HTH merR-type" evidence="3">
    <location>
        <begin position="15"/>
        <end position="82"/>
    </location>
</feature>
<evidence type="ECO:0000256" key="2">
    <source>
        <dbReference type="SAM" id="Coils"/>
    </source>
</evidence>
<dbReference type="Pfam" id="PF13411">
    <property type="entry name" value="MerR_1"/>
    <property type="match status" value="1"/>
</dbReference>
<dbReference type="AlphaFoldDB" id="A0A369CGF9"/>
<accession>A0A369CGF9</accession>
<dbReference type="PROSITE" id="PS50937">
    <property type="entry name" value="HTH_MERR_2"/>
    <property type="match status" value="1"/>
</dbReference>
<dbReference type="OrthoDB" id="9803659at2"/>
<dbReference type="GO" id="GO:0003677">
    <property type="term" value="F:DNA binding"/>
    <property type="evidence" value="ECO:0007669"/>
    <property type="project" value="UniProtKB-KW"/>
</dbReference>
<comment type="caution">
    <text evidence="4">The sequence shown here is derived from an EMBL/GenBank/DDBJ whole genome shotgun (WGS) entry which is preliminary data.</text>
</comment>
<dbReference type="InterPro" id="IPR047057">
    <property type="entry name" value="MerR_fam"/>
</dbReference>
<dbReference type="GO" id="GO:0003700">
    <property type="term" value="F:DNA-binding transcription factor activity"/>
    <property type="evidence" value="ECO:0007669"/>
    <property type="project" value="InterPro"/>
</dbReference>
<sequence length="149" mass="17526">MIVGVNHNKIMEKTTYTITELAKEFDVTTRAIRFYEDQGLLTPLREGRRRVYRKRDRVRLKLILRGKRLGFSLGEIKELFDLYDNAPSEIPQLQRFINILGERKDILEQQKQDIEVVLQEITAVERQCRDLLSEKEKASAARHRKTAKA</sequence>
<dbReference type="Gene3D" id="1.10.1660.10">
    <property type="match status" value="1"/>
</dbReference>
<dbReference type="SUPFAM" id="SSF46955">
    <property type="entry name" value="Putative DNA-binding domain"/>
    <property type="match status" value="1"/>
</dbReference>
<proteinExistence type="predicted"/>
<dbReference type="EMBL" id="QPJY01000002">
    <property type="protein sequence ID" value="RCX32338.1"/>
    <property type="molecule type" value="Genomic_DNA"/>
</dbReference>
<dbReference type="SMART" id="SM00422">
    <property type="entry name" value="HTH_MERR"/>
    <property type="match status" value="1"/>
</dbReference>
<dbReference type="InterPro" id="IPR000551">
    <property type="entry name" value="MerR-type_HTH_dom"/>
</dbReference>
<protein>
    <submittedName>
        <fullName evidence="4">DNA-binding transcriptional MerR regulator</fullName>
    </submittedName>
</protein>
<gene>
    <name evidence="4" type="ORF">DFQ59_102700</name>
</gene>
<dbReference type="PANTHER" id="PTHR30204">
    <property type="entry name" value="REDOX-CYCLING DRUG-SENSING TRANSCRIPTIONAL ACTIVATOR SOXR"/>
    <property type="match status" value="1"/>
</dbReference>
<dbReference type="Proteomes" id="UP000252707">
    <property type="component" value="Unassembled WGS sequence"/>
</dbReference>
<organism evidence="4 5">
    <name type="scientific">Thioalbus denitrificans</name>
    <dbReference type="NCBI Taxonomy" id="547122"/>
    <lineage>
        <taxon>Bacteria</taxon>
        <taxon>Pseudomonadati</taxon>
        <taxon>Pseudomonadota</taxon>
        <taxon>Gammaproteobacteria</taxon>
        <taxon>Chromatiales</taxon>
        <taxon>Ectothiorhodospiraceae</taxon>
        <taxon>Thioalbus</taxon>
    </lineage>
</organism>
<dbReference type="InterPro" id="IPR009061">
    <property type="entry name" value="DNA-bd_dom_put_sf"/>
</dbReference>
<evidence type="ECO:0000313" key="4">
    <source>
        <dbReference type="EMBL" id="RCX32338.1"/>
    </source>
</evidence>
<reference evidence="4 5" key="1">
    <citation type="submission" date="2018-07" db="EMBL/GenBank/DDBJ databases">
        <title>Genomic Encyclopedia of Type Strains, Phase IV (KMG-IV): sequencing the most valuable type-strain genomes for metagenomic binning, comparative biology and taxonomic classification.</title>
        <authorList>
            <person name="Goeker M."/>
        </authorList>
    </citation>
    <scope>NUCLEOTIDE SEQUENCE [LARGE SCALE GENOMIC DNA]</scope>
    <source>
        <strain evidence="4 5">DSM 26407</strain>
    </source>
</reference>
<keyword evidence="1 4" id="KW-0238">DNA-binding</keyword>
<keyword evidence="2" id="KW-0175">Coiled coil</keyword>
<evidence type="ECO:0000313" key="5">
    <source>
        <dbReference type="Proteomes" id="UP000252707"/>
    </source>
</evidence>
<feature type="coiled-coil region" evidence="2">
    <location>
        <begin position="107"/>
        <end position="141"/>
    </location>
</feature>